<comment type="similarity">
    <text evidence="2">Belongs to the polycystin family.</text>
</comment>
<feature type="region of interest" description="Disordered" evidence="8">
    <location>
        <begin position="1"/>
        <end position="36"/>
    </location>
</feature>
<keyword evidence="6" id="KW-0325">Glycoprotein</keyword>
<evidence type="ECO:0000256" key="1">
    <source>
        <dbReference type="ARBA" id="ARBA00004141"/>
    </source>
</evidence>
<proteinExistence type="inferred from homology"/>
<dbReference type="Pfam" id="PF08016">
    <property type="entry name" value="PKD_channel"/>
    <property type="match status" value="1"/>
</dbReference>
<evidence type="ECO:0000313" key="13">
    <source>
        <dbReference type="RefSeq" id="XP_030382186.1"/>
    </source>
</evidence>
<evidence type="ECO:0000256" key="5">
    <source>
        <dbReference type="ARBA" id="ARBA00023136"/>
    </source>
</evidence>
<dbReference type="GeneID" id="115629772"/>
<comment type="subcellular location">
    <subcellularLocation>
        <location evidence="1">Membrane</location>
        <topology evidence="1">Multi-pass membrane protein</topology>
    </subcellularLocation>
</comment>
<dbReference type="PRINTS" id="PR01433">
    <property type="entry name" value="POLYCYSTIN2"/>
</dbReference>
<gene>
    <name evidence="13" type="primary">LOC115629772</name>
</gene>
<dbReference type="RefSeq" id="XP_030382186.1">
    <property type="nucleotide sequence ID" value="XM_030526326.1"/>
</dbReference>
<feature type="transmembrane region" description="Helical" evidence="9">
    <location>
        <begin position="342"/>
        <end position="359"/>
    </location>
</feature>
<evidence type="ECO:0000256" key="9">
    <source>
        <dbReference type="SAM" id="Phobius"/>
    </source>
</evidence>
<dbReference type="InterPro" id="IPR013122">
    <property type="entry name" value="PKD1_2_channel"/>
</dbReference>
<feature type="domain" description="Polycystin cation channel PKD1/PKD2" evidence="10">
    <location>
        <begin position="340"/>
        <end position="560"/>
    </location>
</feature>
<dbReference type="Pfam" id="PF20519">
    <property type="entry name" value="Polycystin_dom"/>
    <property type="match status" value="1"/>
</dbReference>
<accession>A0A6J2U0F0</accession>
<evidence type="ECO:0000313" key="12">
    <source>
        <dbReference type="Proteomes" id="UP000504634"/>
    </source>
</evidence>
<dbReference type="Proteomes" id="UP000504634">
    <property type="component" value="Unplaced"/>
</dbReference>
<feature type="disulfide bond" evidence="7">
    <location>
        <begin position="209"/>
        <end position="222"/>
    </location>
</feature>
<evidence type="ECO:0000256" key="2">
    <source>
        <dbReference type="ARBA" id="ARBA00007200"/>
    </source>
</evidence>
<evidence type="ECO:0000256" key="3">
    <source>
        <dbReference type="ARBA" id="ARBA00022692"/>
    </source>
</evidence>
<reference evidence="13" key="1">
    <citation type="submission" date="2025-08" db="UniProtKB">
        <authorList>
            <consortium name="RefSeq"/>
        </authorList>
    </citation>
    <scope>IDENTIFICATION</scope>
    <source>
        <strain evidence="13">11010-0011.00</strain>
        <tissue evidence="13">Whole body</tissue>
    </source>
</reference>
<evidence type="ECO:0000256" key="8">
    <source>
        <dbReference type="SAM" id="MobiDB-lite"/>
    </source>
</evidence>
<organism evidence="12 13">
    <name type="scientific">Drosophila lebanonensis</name>
    <name type="common">Fruit fly</name>
    <name type="synonym">Scaptodrosophila lebanonensis</name>
    <dbReference type="NCBI Taxonomy" id="7225"/>
    <lineage>
        <taxon>Eukaryota</taxon>
        <taxon>Metazoa</taxon>
        <taxon>Ecdysozoa</taxon>
        <taxon>Arthropoda</taxon>
        <taxon>Hexapoda</taxon>
        <taxon>Insecta</taxon>
        <taxon>Pterygota</taxon>
        <taxon>Neoptera</taxon>
        <taxon>Endopterygota</taxon>
        <taxon>Diptera</taxon>
        <taxon>Brachycera</taxon>
        <taxon>Muscomorpha</taxon>
        <taxon>Ephydroidea</taxon>
        <taxon>Drosophilidae</taxon>
        <taxon>Scaptodrosophila</taxon>
    </lineage>
</organism>
<sequence>MPIYKMDRLRKTYEDPPRPTRPPPKPKIKKKRKKNEKLKRRILRKLIRILVGVTRKSVFFINTKSERIRYATIIETRAALREFAAYLIFLVLATIVTQTYVHQSMYYSNDTSNQLLSLRKKLIKPSVFFEYNRINSINAFWIFMMTTFFEIFEHNDFNPNDRANIYNFTNETTTFSNIYGDVFNRTLLHGNILLGAPRLRQIRVARGLCVPNVALGKYLPDCFAPYSWFNEDRSDYRGIPFTSLTTAWTTPIWDEIDIYLGAGYVFDFTYDQDENRRLAMMLNKTNWLDAGSRLILLEYTLFHVNSRLFQSVKFLLECPPTGGILPQTRFRNLRYDCFFTDPSWKVFTAVIFYYILVGLRTKSEIIILRDVGFKTYRKNLVNAMDGSVCILSYVMVVYHVLHLFYMKKLTNAVKSTDEFITIDWGVFWNIQYANIAATVVFLAWMRLLHFIAFNRTMVIFVNVLKACANDLFGYFLMITAVLLAYAQYGMLLFGAKHRYFRNYVAAFMNMIRWILCDFDYRRLDNANSVIAPIYCVSYILSVYVILLHVFLAIINATYDMVKRDLKTKPQKLGAVFKIWMWNIFDFFYLICKRKKRPPNPSRTFTNEDPYETDQRIDPREAARAAIARKIAERNEPGLPMHIYVPARISRADLQLDLFFELLGHLTHRFNKMEERLTENIEELKIQRKERVDSLGRIPR</sequence>
<protein>
    <submittedName>
        <fullName evidence="13">Polycystic kidney disease 2-like 2 protein</fullName>
    </submittedName>
</protein>
<keyword evidence="3 9" id="KW-0812">Transmembrane</keyword>
<keyword evidence="5 9" id="KW-0472">Membrane</keyword>
<evidence type="ECO:0000259" key="11">
    <source>
        <dbReference type="Pfam" id="PF20519"/>
    </source>
</evidence>
<name>A0A6J2U0F0_DROLE</name>
<dbReference type="InterPro" id="IPR046791">
    <property type="entry name" value="Polycystin_dom"/>
</dbReference>
<dbReference type="Gene3D" id="1.10.287.70">
    <property type="match status" value="1"/>
</dbReference>
<dbReference type="AlphaFoldDB" id="A0A6J2U0F0"/>
<dbReference type="GO" id="GO:0016020">
    <property type="term" value="C:membrane"/>
    <property type="evidence" value="ECO:0007669"/>
    <property type="project" value="UniProtKB-SubCell"/>
</dbReference>
<feature type="transmembrane region" description="Helical" evidence="9">
    <location>
        <begin position="380"/>
        <end position="401"/>
    </location>
</feature>
<dbReference type="GO" id="GO:0050982">
    <property type="term" value="P:detection of mechanical stimulus"/>
    <property type="evidence" value="ECO:0007669"/>
    <property type="project" value="TreeGrafter"/>
</dbReference>
<dbReference type="InterPro" id="IPR003915">
    <property type="entry name" value="PKD_2"/>
</dbReference>
<feature type="transmembrane region" description="Helical" evidence="9">
    <location>
        <begin position="432"/>
        <end position="451"/>
    </location>
</feature>
<feature type="compositionally biased region" description="Basic and acidic residues" evidence="8">
    <location>
        <begin position="1"/>
        <end position="18"/>
    </location>
</feature>
<dbReference type="GO" id="GO:0005262">
    <property type="term" value="F:calcium channel activity"/>
    <property type="evidence" value="ECO:0007669"/>
    <property type="project" value="TreeGrafter"/>
</dbReference>
<feature type="transmembrane region" description="Helical" evidence="9">
    <location>
        <begin position="83"/>
        <end position="101"/>
    </location>
</feature>
<feature type="compositionally biased region" description="Basic residues" evidence="8">
    <location>
        <begin position="24"/>
        <end position="36"/>
    </location>
</feature>
<dbReference type="GO" id="GO:0005509">
    <property type="term" value="F:calcium ion binding"/>
    <property type="evidence" value="ECO:0007669"/>
    <property type="project" value="InterPro"/>
</dbReference>
<evidence type="ECO:0000256" key="7">
    <source>
        <dbReference type="PIRSR" id="PIRSR603915-2"/>
    </source>
</evidence>
<feature type="transmembrane region" description="Helical" evidence="9">
    <location>
        <begin position="574"/>
        <end position="591"/>
    </location>
</feature>
<evidence type="ECO:0000256" key="6">
    <source>
        <dbReference type="ARBA" id="ARBA00023180"/>
    </source>
</evidence>
<dbReference type="PANTHER" id="PTHR10877">
    <property type="entry name" value="POLYCYSTIN FAMILY MEMBER"/>
    <property type="match status" value="1"/>
</dbReference>
<evidence type="ECO:0000259" key="10">
    <source>
        <dbReference type="Pfam" id="PF08016"/>
    </source>
</evidence>
<keyword evidence="12" id="KW-1185">Reference proteome</keyword>
<feature type="transmembrane region" description="Helical" evidence="9">
    <location>
        <begin position="530"/>
        <end position="554"/>
    </location>
</feature>
<dbReference type="InterPro" id="IPR051223">
    <property type="entry name" value="Polycystin"/>
</dbReference>
<dbReference type="PANTHER" id="PTHR10877:SF183">
    <property type="entry name" value="AT14535P-RELATED"/>
    <property type="match status" value="1"/>
</dbReference>
<dbReference type="OrthoDB" id="444119at2759"/>
<feature type="domain" description="Polycystin" evidence="11">
    <location>
        <begin position="131"/>
        <end position="332"/>
    </location>
</feature>
<evidence type="ECO:0000256" key="4">
    <source>
        <dbReference type="ARBA" id="ARBA00022989"/>
    </source>
</evidence>
<feature type="transmembrane region" description="Helical" evidence="9">
    <location>
        <begin position="471"/>
        <end position="488"/>
    </location>
</feature>
<keyword evidence="4 9" id="KW-1133">Transmembrane helix</keyword>